<reference evidence="2" key="3">
    <citation type="submission" date="2015-04" db="UniProtKB">
        <authorList>
            <consortium name="EnsemblPlants"/>
        </authorList>
    </citation>
    <scope>IDENTIFICATION</scope>
    <source>
        <strain evidence="2">cv. Jemalong A17</strain>
    </source>
</reference>
<reference evidence="1 3" key="1">
    <citation type="journal article" date="2011" name="Nature">
        <title>The Medicago genome provides insight into the evolution of rhizobial symbioses.</title>
        <authorList>
            <person name="Young N.D."/>
            <person name="Debelle F."/>
            <person name="Oldroyd G.E."/>
            <person name="Geurts R."/>
            <person name="Cannon S.B."/>
            <person name="Udvardi M.K."/>
            <person name="Benedito V.A."/>
            <person name="Mayer K.F."/>
            <person name="Gouzy J."/>
            <person name="Schoof H."/>
            <person name="Van de Peer Y."/>
            <person name="Proost S."/>
            <person name="Cook D.R."/>
            <person name="Meyers B.C."/>
            <person name="Spannagl M."/>
            <person name="Cheung F."/>
            <person name="De Mita S."/>
            <person name="Krishnakumar V."/>
            <person name="Gundlach H."/>
            <person name="Zhou S."/>
            <person name="Mudge J."/>
            <person name="Bharti A.K."/>
            <person name="Murray J.D."/>
            <person name="Naoumkina M.A."/>
            <person name="Rosen B."/>
            <person name="Silverstein K.A."/>
            <person name="Tang H."/>
            <person name="Rombauts S."/>
            <person name="Zhao P.X."/>
            <person name="Zhou P."/>
            <person name="Barbe V."/>
            <person name="Bardou P."/>
            <person name="Bechner M."/>
            <person name="Bellec A."/>
            <person name="Berger A."/>
            <person name="Berges H."/>
            <person name="Bidwell S."/>
            <person name="Bisseling T."/>
            <person name="Choisne N."/>
            <person name="Couloux A."/>
            <person name="Denny R."/>
            <person name="Deshpande S."/>
            <person name="Dai X."/>
            <person name="Doyle J.J."/>
            <person name="Dudez A.M."/>
            <person name="Farmer A.D."/>
            <person name="Fouteau S."/>
            <person name="Franken C."/>
            <person name="Gibelin C."/>
            <person name="Gish J."/>
            <person name="Goldstein S."/>
            <person name="Gonzalez A.J."/>
            <person name="Green P.J."/>
            <person name="Hallab A."/>
            <person name="Hartog M."/>
            <person name="Hua A."/>
            <person name="Humphray S.J."/>
            <person name="Jeong D.H."/>
            <person name="Jing Y."/>
            <person name="Jocker A."/>
            <person name="Kenton S.M."/>
            <person name="Kim D.J."/>
            <person name="Klee K."/>
            <person name="Lai H."/>
            <person name="Lang C."/>
            <person name="Lin S."/>
            <person name="Macmil S.L."/>
            <person name="Magdelenat G."/>
            <person name="Matthews L."/>
            <person name="McCorrison J."/>
            <person name="Monaghan E.L."/>
            <person name="Mun J.H."/>
            <person name="Najar F.Z."/>
            <person name="Nicholson C."/>
            <person name="Noirot C."/>
            <person name="O'Bleness M."/>
            <person name="Paule C.R."/>
            <person name="Poulain J."/>
            <person name="Prion F."/>
            <person name="Qin B."/>
            <person name="Qu C."/>
            <person name="Retzel E.F."/>
            <person name="Riddle C."/>
            <person name="Sallet E."/>
            <person name="Samain S."/>
            <person name="Samson N."/>
            <person name="Sanders I."/>
            <person name="Saurat O."/>
            <person name="Scarpelli C."/>
            <person name="Schiex T."/>
            <person name="Segurens B."/>
            <person name="Severin A.J."/>
            <person name="Sherrier D.J."/>
            <person name="Shi R."/>
            <person name="Sims S."/>
            <person name="Singer S.R."/>
            <person name="Sinharoy S."/>
            <person name="Sterck L."/>
            <person name="Viollet A."/>
            <person name="Wang B.B."/>
            <person name="Wang K."/>
            <person name="Wang M."/>
            <person name="Wang X."/>
            <person name="Warfsmann J."/>
            <person name="Weissenbach J."/>
            <person name="White D.D."/>
            <person name="White J.D."/>
            <person name="Wiley G.B."/>
            <person name="Wincker P."/>
            <person name="Xing Y."/>
            <person name="Yang L."/>
            <person name="Yao Z."/>
            <person name="Ying F."/>
            <person name="Zhai J."/>
            <person name="Zhou L."/>
            <person name="Zuber A."/>
            <person name="Denarie J."/>
            <person name="Dixon R.A."/>
            <person name="May G.D."/>
            <person name="Schwartz D.C."/>
            <person name="Rogers J."/>
            <person name="Quetier F."/>
            <person name="Town C.D."/>
            <person name="Roe B.A."/>
        </authorList>
    </citation>
    <scope>NUCLEOTIDE SEQUENCE [LARGE SCALE GENOMIC DNA]</scope>
    <source>
        <strain evidence="1">A17</strain>
        <strain evidence="2 3">cv. Jemalong A17</strain>
    </source>
</reference>
<evidence type="ECO:0000313" key="1">
    <source>
        <dbReference type="EMBL" id="KEH18793.1"/>
    </source>
</evidence>
<evidence type="ECO:0000313" key="3">
    <source>
        <dbReference type="Proteomes" id="UP000002051"/>
    </source>
</evidence>
<name>A0A072TPM8_MEDTR</name>
<reference evidence="1 3" key="2">
    <citation type="journal article" date="2014" name="BMC Genomics">
        <title>An improved genome release (version Mt4.0) for the model legume Medicago truncatula.</title>
        <authorList>
            <person name="Tang H."/>
            <person name="Krishnakumar V."/>
            <person name="Bidwell S."/>
            <person name="Rosen B."/>
            <person name="Chan A."/>
            <person name="Zhou S."/>
            <person name="Gentzbittel L."/>
            <person name="Childs K.L."/>
            <person name="Yandell M."/>
            <person name="Gundlach H."/>
            <person name="Mayer K.F."/>
            <person name="Schwartz D.C."/>
            <person name="Town C.D."/>
        </authorList>
    </citation>
    <scope>GENOME REANNOTATION</scope>
    <source>
        <strain evidence="1">A17</strain>
        <strain evidence="2 3">cv. Jemalong A17</strain>
    </source>
</reference>
<keyword evidence="3" id="KW-1185">Reference proteome</keyword>
<organism evidence="1 3">
    <name type="scientific">Medicago truncatula</name>
    <name type="common">Barrel medic</name>
    <name type="synonym">Medicago tribuloides</name>
    <dbReference type="NCBI Taxonomy" id="3880"/>
    <lineage>
        <taxon>Eukaryota</taxon>
        <taxon>Viridiplantae</taxon>
        <taxon>Streptophyta</taxon>
        <taxon>Embryophyta</taxon>
        <taxon>Tracheophyta</taxon>
        <taxon>Spermatophyta</taxon>
        <taxon>Magnoliopsida</taxon>
        <taxon>eudicotyledons</taxon>
        <taxon>Gunneridae</taxon>
        <taxon>Pentapetalae</taxon>
        <taxon>rosids</taxon>
        <taxon>fabids</taxon>
        <taxon>Fabales</taxon>
        <taxon>Fabaceae</taxon>
        <taxon>Papilionoideae</taxon>
        <taxon>50 kb inversion clade</taxon>
        <taxon>NPAAA clade</taxon>
        <taxon>Hologalegina</taxon>
        <taxon>IRL clade</taxon>
        <taxon>Trifolieae</taxon>
        <taxon>Medicago</taxon>
    </lineage>
</organism>
<dbReference type="EMBL" id="CM001224">
    <property type="protein sequence ID" value="KEH18793.1"/>
    <property type="molecule type" value="Genomic_DNA"/>
</dbReference>
<dbReference type="Proteomes" id="UP000002051">
    <property type="component" value="Chromosome 8"/>
</dbReference>
<accession>A0A072TPM8</accession>
<sequence>MFVQTGFCLKNCEKVPKTCLEHVFIMVGNCHIESQNQKHFTIERLSLGEGIQLVLFLFVMLFPSLTSLVKCLTELLHQNSYDQNQL</sequence>
<proteinExistence type="predicted"/>
<dbReference type="EnsemblPlants" id="KEH18793">
    <property type="protein sequence ID" value="KEH18793"/>
    <property type="gene ID" value="MTR_8g028540"/>
</dbReference>
<protein>
    <submittedName>
        <fullName evidence="1 2">Uncharacterized protein</fullName>
    </submittedName>
</protein>
<dbReference type="AlphaFoldDB" id="A0A072TPM8"/>
<dbReference type="HOGENOM" id="CLU_2501391_0_0_1"/>
<gene>
    <name evidence="1" type="ordered locus">MTR_8g028540</name>
</gene>
<evidence type="ECO:0000313" key="2">
    <source>
        <dbReference type="EnsemblPlants" id="KEH18793"/>
    </source>
</evidence>